<keyword evidence="1" id="KW-0812">Transmembrane</keyword>
<gene>
    <name evidence="3" type="ORF">SAMN00017405_0820</name>
</gene>
<dbReference type="EMBL" id="FWWT01000005">
    <property type="protein sequence ID" value="SMB79991.1"/>
    <property type="molecule type" value="Genomic_DNA"/>
</dbReference>
<proteinExistence type="predicted"/>
<protein>
    <submittedName>
        <fullName evidence="3">BlaR1 peptidase M56</fullName>
    </submittedName>
</protein>
<keyword evidence="1" id="KW-0472">Membrane</keyword>
<keyword evidence="4" id="KW-1185">Reference proteome</keyword>
<dbReference type="AlphaFoldDB" id="A0A1W1UGQ5"/>
<dbReference type="Pfam" id="PF05569">
    <property type="entry name" value="Peptidase_M56"/>
    <property type="match status" value="1"/>
</dbReference>
<feature type="transmembrane region" description="Helical" evidence="1">
    <location>
        <begin position="12"/>
        <end position="30"/>
    </location>
</feature>
<evidence type="ECO:0000259" key="2">
    <source>
        <dbReference type="Pfam" id="PF05569"/>
    </source>
</evidence>
<reference evidence="3 4" key="1">
    <citation type="submission" date="2017-04" db="EMBL/GenBank/DDBJ databases">
        <authorList>
            <person name="Afonso C.L."/>
            <person name="Miller P.J."/>
            <person name="Scott M.A."/>
            <person name="Spackman E."/>
            <person name="Goraichik I."/>
            <person name="Dimitrov K.M."/>
            <person name="Suarez D.L."/>
            <person name="Swayne D.E."/>
        </authorList>
    </citation>
    <scope>NUCLEOTIDE SEQUENCE [LARGE SCALE GENOMIC DNA]</scope>
    <source>
        <strain evidence="3 4">DSM 11270</strain>
    </source>
</reference>
<accession>A0A1W1UGQ5</accession>
<evidence type="ECO:0000313" key="4">
    <source>
        <dbReference type="Proteomes" id="UP000192731"/>
    </source>
</evidence>
<dbReference type="Proteomes" id="UP000192731">
    <property type="component" value="Unassembled WGS sequence"/>
</dbReference>
<dbReference type="OrthoDB" id="9804799at2"/>
<dbReference type="RefSeq" id="WP_143334177.1">
    <property type="nucleotide sequence ID" value="NZ_FWWT01000005.1"/>
</dbReference>
<feature type="transmembrane region" description="Helical" evidence="1">
    <location>
        <begin position="37"/>
        <end position="55"/>
    </location>
</feature>
<dbReference type="STRING" id="656914.SAMN00017405_0820"/>
<organism evidence="3 4">
    <name type="scientific">Desulfonispora thiosulfatigenes DSM 11270</name>
    <dbReference type="NCBI Taxonomy" id="656914"/>
    <lineage>
        <taxon>Bacteria</taxon>
        <taxon>Bacillati</taxon>
        <taxon>Bacillota</taxon>
        <taxon>Clostridia</taxon>
        <taxon>Eubacteriales</taxon>
        <taxon>Peptococcaceae</taxon>
        <taxon>Desulfonispora</taxon>
    </lineage>
</organism>
<evidence type="ECO:0000256" key="1">
    <source>
        <dbReference type="SAM" id="Phobius"/>
    </source>
</evidence>
<name>A0A1W1UGQ5_DESTI</name>
<keyword evidence="1" id="KW-1133">Transmembrane helix</keyword>
<evidence type="ECO:0000313" key="3">
    <source>
        <dbReference type="EMBL" id="SMB79991.1"/>
    </source>
</evidence>
<feature type="domain" description="Peptidase M56" evidence="2">
    <location>
        <begin position="8"/>
        <end position="91"/>
    </location>
</feature>
<dbReference type="InterPro" id="IPR008756">
    <property type="entry name" value="Peptidase_M56"/>
</dbReference>
<sequence>MLEKMFLQVINMSYIGSIVIMFILVTRLLLKKAPKKYSYILWAVVLIRLIVPITFESVLSLIPINPTPISNNILLEPTPNINTGITKAEQSISGSLTVADIGASVNPMQVGSFWDHCFGFLELLFY</sequence>